<dbReference type="RefSeq" id="WP_012238014.1">
    <property type="nucleotide sequence ID" value="NC_010162.1"/>
</dbReference>
<evidence type="ECO:0000313" key="1">
    <source>
        <dbReference type="EMBL" id="CAN95546.1"/>
    </source>
</evidence>
<reference evidence="1 2" key="1">
    <citation type="journal article" date="2007" name="Nat. Biotechnol.">
        <title>Complete genome sequence of the myxobacterium Sorangium cellulosum.</title>
        <authorList>
            <person name="Schneiker S."/>
            <person name="Perlova O."/>
            <person name="Kaiser O."/>
            <person name="Gerth K."/>
            <person name="Alici A."/>
            <person name="Altmeyer M.O."/>
            <person name="Bartels D."/>
            <person name="Bekel T."/>
            <person name="Beyer S."/>
            <person name="Bode E."/>
            <person name="Bode H.B."/>
            <person name="Bolten C.J."/>
            <person name="Choudhuri J.V."/>
            <person name="Doss S."/>
            <person name="Elnakady Y.A."/>
            <person name="Frank B."/>
            <person name="Gaigalat L."/>
            <person name="Goesmann A."/>
            <person name="Groeger C."/>
            <person name="Gross F."/>
            <person name="Jelsbak L."/>
            <person name="Jelsbak L."/>
            <person name="Kalinowski J."/>
            <person name="Kegler C."/>
            <person name="Knauber T."/>
            <person name="Konietzny S."/>
            <person name="Kopp M."/>
            <person name="Krause L."/>
            <person name="Krug D."/>
            <person name="Linke B."/>
            <person name="Mahmud T."/>
            <person name="Martinez-Arias R."/>
            <person name="McHardy A.C."/>
            <person name="Merai M."/>
            <person name="Meyer F."/>
            <person name="Mormann S."/>
            <person name="Munoz-Dorado J."/>
            <person name="Perez J."/>
            <person name="Pradella S."/>
            <person name="Rachid S."/>
            <person name="Raddatz G."/>
            <person name="Rosenau F."/>
            <person name="Rueckert C."/>
            <person name="Sasse F."/>
            <person name="Scharfe M."/>
            <person name="Schuster S.C."/>
            <person name="Suen G."/>
            <person name="Treuner-Lange A."/>
            <person name="Velicer G.J."/>
            <person name="Vorholter F.-J."/>
            <person name="Weissman K.J."/>
            <person name="Welch R.D."/>
            <person name="Wenzel S.C."/>
            <person name="Whitworth D.E."/>
            <person name="Wilhelm S."/>
            <person name="Wittmann C."/>
            <person name="Bloecker H."/>
            <person name="Puehler A."/>
            <person name="Mueller R."/>
        </authorList>
    </citation>
    <scope>NUCLEOTIDE SEQUENCE [LARGE SCALE GENOMIC DNA]</scope>
    <source>
        <strain evidence="2">So ce56</strain>
    </source>
</reference>
<sequence>MTAQIGDDVAYAGADWCLAGVNGGELFDPASYGLRVRPASTACWRGFVCRYGLRDNALYLEGLDVALEGEAPPLLDKMPQKPKEPLGFTAAYEGIGLHVPFSGGLLLARDFLLELYVHMGFHPAWKYAHVLEVELEAGRISRVTDCSKAMADIRSRVAGTDEPGPGSSHEEIEAWVERAFSRKY</sequence>
<accession>A9FXT4</accession>
<keyword evidence="2" id="KW-1185">Reference proteome</keyword>
<dbReference type="EMBL" id="AM746676">
    <property type="protein sequence ID" value="CAN95546.1"/>
    <property type="molecule type" value="Genomic_DNA"/>
</dbReference>
<dbReference type="eggNOG" id="ENOG50334BM">
    <property type="taxonomic scope" value="Bacteria"/>
</dbReference>
<dbReference type="Proteomes" id="UP000002139">
    <property type="component" value="Chromosome"/>
</dbReference>
<proteinExistence type="predicted"/>
<dbReference type="OrthoDB" id="3685057at2"/>
<dbReference type="BioCyc" id="SCEL448385:SCE_RS49220-MONOMER"/>
<organism evidence="1 2">
    <name type="scientific">Sorangium cellulosum (strain So ce56)</name>
    <name type="common">Polyangium cellulosum (strain So ce56)</name>
    <dbReference type="NCBI Taxonomy" id="448385"/>
    <lineage>
        <taxon>Bacteria</taxon>
        <taxon>Pseudomonadati</taxon>
        <taxon>Myxococcota</taxon>
        <taxon>Polyangia</taxon>
        <taxon>Polyangiales</taxon>
        <taxon>Polyangiaceae</taxon>
        <taxon>Sorangium</taxon>
    </lineage>
</organism>
<evidence type="ECO:0000313" key="2">
    <source>
        <dbReference type="Proteomes" id="UP000002139"/>
    </source>
</evidence>
<name>A9FXT4_SORC5</name>
<protein>
    <submittedName>
        <fullName evidence="1">Uncharacterized protein</fullName>
    </submittedName>
</protein>
<dbReference type="AlphaFoldDB" id="A9FXT4"/>
<dbReference type="KEGG" id="scl:sce5383"/>
<dbReference type="HOGENOM" id="CLU_116224_0_0_7"/>
<gene>
    <name evidence="1" type="ordered locus">sce5383</name>
</gene>
<dbReference type="STRING" id="448385.sce5383"/>